<dbReference type="EMBL" id="BMYO01000002">
    <property type="protein sequence ID" value="GHD58139.1"/>
    <property type="molecule type" value="Genomic_DNA"/>
</dbReference>
<dbReference type="SMART" id="SM00829">
    <property type="entry name" value="PKS_ER"/>
    <property type="match status" value="1"/>
</dbReference>
<dbReference type="Pfam" id="PF08240">
    <property type="entry name" value="ADH_N"/>
    <property type="match status" value="1"/>
</dbReference>
<dbReference type="Proteomes" id="UP000604737">
    <property type="component" value="Unassembled WGS sequence"/>
</dbReference>
<accession>A0ABQ3GWN6</accession>
<dbReference type="InterPro" id="IPR011032">
    <property type="entry name" value="GroES-like_sf"/>
</dbReference>
<dbReference type="SUPFAM" id="SSF51735">
    <property type="entry name" value="NAD(P)-binding Rossmann-fold domains"/>
    <property type="match status" value="1"/>
</dbReference>
<dbReference type="Pfam" id="PF13602">
    <property type="entry name" value="ADH_zinc_N_2"/>
    <property type="match status" value="1"/>
</dbReference>
<keyword evidence="1" id="KW-0560">Oxidoreductase</keyword>
<dbReference type="Gene3D" id="3.90.180.10">
    <property type="entry name" value="Medium-chain alcohol dehydrogenases, catalytic domain"/>
    <property type="match status" value="1"/>
</dbReference>
<evidence type="ECO:0000313" key="3">
    <source>
        <dbReference type="EMBL" id="GHD58139.1"/>
    </source>
</evidence>
<evidence type="ECO:0000313" key="4">
    <source>
        <dbReference type="Proteomes" id="UP000604737"/>
    </source>
</evidence>
<evidence type="ECO:0000256" key="1">
    <source>
        <dbReference type="ARBA" id="ARBA00023002"/>
    </source>
</evidence>
<gene>
    <name evidence="3" type="ORF">GCM10007350_07580</name>
</gene>
<protein>
    <submittedName>
        <fullName evidence="3">Oxidoreductase</fullName>
    </submittedName>
</protein>
<dbReference type="PANTHER" id="PTHR11695">
    <property type="entry name" value="ALCOHOL DEHYDROGENASE RELATED"/>
    <property type="match status" value="1"/>
</dbReference>
<dbReference type="CDD" id="cd05289">
    <property type="entry name" value="MDR_like_2"/>
    <property type="match status" value="1"/>
</dbReference>
<dbReference type="InterPro" id="IPR020843">
    <property type="entry name" value="ER"/>
</dbReference>
<evidence type="ECO:0000259" key="2">
    <source>
        <dbReference type="SMART" id="SM00829"/>
    </source>
</evidence>
<dbReference type="PROSITE" id="PS01162">
    <property type="entry name" value="QOR_ZETA_CRYSTAL"/>
    <property type="match status" value="1"/>
</dbReference>
<dbReference type="InterPro" id="IPR050700">
    <property type="entry name" value="YIM1/Zinc_Alcohol_DH_Fams"/>
</dbReference>
<dbReference type="InterPro" id="IPR002364">
    <property type="entry name" value="Quin_OxRdtase/zeta-crystal_CS"/>
</dbReference>
<dbReference type="SUPFAM" id="SSF50129">
    <property type="entry name" value="GroES-like"/>
    <property type="match status" value="1"/>
</dbReference>
<dbReference type="PANTHER" id="PTHR11695:SF294">
    <property type="entry name" value="RETICULON-4-INTERACTING PROTEIN 1, MITOCHONDRIAL"/>
    <property type="match status" value="1"/>
</dbReference>
<organism evidence="3 4">
    <name type="scientific">Jeongeupia chitinilytica</name>
    <dbReference type="NCBI Taxonomy" id="1041641"/>
    <lineage>
        <taxon>Bacteria</taxon>
        <taxon>Pseudomonadati</taxon>
        <taxon>Pseudomonadota</taxon>
        <taxon>Betaproteobacteria</taxon>
        <taxon>Neisseriales</taxon>
        <taxon>Chitinibacteraceae</taxon>
        <taxon>Jeongeupia</taxon>
    </lineage>
</organism>
<name>A0ABQ3GWN6_9NEIS</name>
<sequence>MKAIRIHRYGGPEVLQLDEVPVPVPAADELLVRVKAAGVNPVDWKIREGWRADLLQHRLPLTLGWDVAGVVESVGSSVTGFKAGDAIYARPDASRDGCYADYVVVRAGEAAIMPPTITFDEAAGVPLAALTAWKALFDEAGLKAGQRVLIHAGAGGVGGFGIQLAKHAGAHVIATASTDNLALLRLLGADVVVDYTRENFIVRAPDVDVVFDTIGGETQDRSWACLKPGGVLVSVVSEPDPETAQQHRARGALVVVRPDGPRLAELAKLIDAGAVTVVIDDVYPLEAAREAHEHSQTGHARGKIVLHVAD</sequence>
<dbReference type="InterPro" id="IPR036291">
    <property type="entry name" value="NAD(P)-bd_dom_sf"/>
</dbReference>
<dbReference type="RefSeq" id="WP_189458832.1">
    <property type="nucleotide sequence ID" value="NZ_BMYO01000002.1"/>
</dbReference>
<reference evidence="4" key="1">
    <citation type="journal article" date="2019" name="Int. J. Syst. Evol. Microbiol.">
        <title>The Global Catalogue of Microorganisms (GCM) 10K type strain sequencing project: providing services to taxonomists for standard genome sequencing and annotation.</title>
        <authorList>
            <consortium name="The Broad Institute Genomics Platform"/>
            <consortium name="The Broad Institute Genome Sequencing Center for Infectious Disease"/>
            <person name="Wu L."/>
            <person name="Ma J."/>
        </authorList>
    </citation>
    <scope>NUCLEOTIDE SEQUENCE [LARGE SCALE GENOMIC DNA]</scope>
    <source>
        <strain evidence="4">KCTC 23701</strain>
    </source>
</reference>
<keyword evidence="4" id="KW-1185">Reference proteome</keyword>
<comment type="caution">
    <text evidence="3">The sequence shown here is derived from an EMBL/GenBank/DDBJ whole genome shotgun (WGS) entry which is preliminary data.</text>
</comment>
<dbReference type="Gene3D" id="3.40.50.720">
    <property type="entry name" value="NAD(P)-binding Rossmann-like Domain"/>
    <property type="match status" value="1"/>
</dbReference>
<dbReference type="InterPro" id="IPR013154">
    <property type="entry name" value="ADH-like_N"/>
</dbReference>
<feature type="domain" description="Enoyl reductase (ER)" evidence="2">
    <location>
        <begin position="10"/>
        <end position="306"/>
    </location>
</feature>
<proteinExistence type="predicted"/>